<dbReference type="Proteomes" id="UP000216063">
    <property type="component" value="Unassembled WGS sequence"/>
</dbReference>
<dbReference type="EMBL" id="NOZR01000003">
    <property type="protein sequence ID" value="OYN81704.1"/>
    <property type="molecule type" value="Genomic_DNA"/>
</dbReference>
<evidence type="ECO:0000256" key="1">
    <source>
        <dbReference type="SAM" id="MobiDB-lite"/>
    </source>
</evidence>
<name>A0A255DR34_9MYCO</name>
<evidence type="ECO:0000313" key="3">
    <source>
        <dbReference type="Proteomes" id="UP000216063"/>
    </source>
</evidence>
<reference evidence="2 3" key="1">
    <citation type="submission" date="2017-07" db="EMBL/GenBank/DDBJ databases">
        <title>The new phylogeny of genus Mycobacterium.</title>
        <authorList>
            <person name="Tortoli E."/>
            <person name="Trovato A."/>
            <person name="Cirillo D.M."/>
        </authorList>
    </citation>
    <scope>NUCLEOTIDE SEQUENCE [LARGE SCALE GENOMIC DNA]</scope>
    <source>
        <strain evidence="2 3">ATCC 33027</strain>
    </source>
</reference>
<dbReference type="AlphaFoldDB" id="A0A255DR34"/>
<keyword evidence="3" id="KW-1185">Reference proteome</keyword>
<feature type="region of interest" description="Disordered" evidence="1">
    <location>
        <begin position="96"/>
        <end position="121"/>
    </location>
</feature>
<evidence type="ECO:0000313" key="2">
    <source>
        <dbReference type="EMBL" id="OYN81704.1"/>
    </source>
</evidence>
<comment type="caution">
    <text evidence="2">The sequence shown here is derived from an EMBL/GenBank/DDBJ whole genome shotgun (WGS) entry which is preliminary data.</text>
</comment>
<gene>
    <name evidence="2" type="ORF">CG716_04935</name>
</gene>
<accession>A0A255DR34</accession>
<dbReference type="OrthoDB" id="9921883at2"/>
<feature type="compositionally biased region" description="Basic and acidic residues" evidence="1">
    <location>
        <begin position="110"/>
        <end position="121"/>
    </location>
</feature>
<proteinExistence type="predicted"/>
<sequence>MTSIYLGEPTGPRLRDLSRSQEEALNDWLTMALIAPPSKRDELPVDYTRALSSLAKRRGIRFFFNSDRMRVRGEHVLGKNLPGCVGGSKRKVTQRDYSQVVAKSGPKVAPYHERDWRDDRL</sequence>
<protein>
    <submittedName>
        <fullName evidence="2">Uncharacterized protein</fullName>
    </submittedName>
</protein>
<organism evidence="2 3">
    <name type="scientific">Mycolicibacterium sphagni</name>
    <dbReference type="NCBI Taxonomy" id="1786"/>
    <lineage>
        <taxon>Bacteria</taxon>
        <taxon>Bacillati</taxon>
        <taxon>Actinomycetota</taxon>
        <taxon>Actinomycetes</taxon>
        <taxon>Mycobacteriales</taxon>
        <taxon>Mycobacteriaceae</taxon>
        <taxon>Mycolicibacterium</taxon>
    </lineage>
</organism>